<sequence length="68" mass="7727">MAEDEAQLSPPESLLQLIDNLARFHREHEEYYSQAPLRQAGELQAWSRALKTLADRWSMVGVGQQTSA</sequence>
<name>A0ABX3FVH0_9ACTN</name>
<proteinExistence type="predicted"/>
<gene>
    <name evidence="1" type="ORF">AVW11_34865</name>
</gene>
<comment type="caution">
    <text evidence="1">The sequence shown here is derived from an EMBL/GenBank/DDBJ whole genome shotgun (WGS) entry which is preliminary data.</text>
</comment>
<dbReference type="EMBL" id="MQUR01000169">
    <property type="protein sequence ID" value="OLZ44601.1"/>
    <property type="molecule type" value="Genomic_DNA"/>
</dbReference>
<dbReference type="Proteomes" id="UP000187151">
    <property type="component" value="Unassembled WGS sequence"/>
</dbReference>
<organism evidence="1 2">
    <name type="scientific">Streptomyces amritsarensis</name>
    <dbReference type="NCBI Taxonomy" id="681158"/>
    <lineage>
        <taxon>Bacteria</taxon>
        <taxon>Bacillati</taxon>
        <taxon>Actinomycetota</taxon>
        <taxon>Actinomycetes</taxon>
        <taxon>Kitasatosporales</taxon>
        <taxon>Streptomycetaceae</taxon>
        <taxon>Streptomyces</taxon>
    </lineage>
</organism>
<keyword evidence="2" id="KW-1185">Reference proteome</keyword>
<reference evidence="1 2" key="1">
    <citation type="submission" date="2016-01" db="EMBL/GenBank/DDBJ databases">
        <title>Streptomyces amritsarensis strain MTCC 11845 genome sequencing and assembly.</title>
        <authorList>
            <person name="Sharma D."/>
            <person name="Nair G.R."/>
            <person name="Kaur G."/>
            <person name="Manhas R.K."/>
            <person name="Mayilraj S."/>
        </authorList>
    </citation>
    <scope>NUCLEOTIDE SEQUENCE [LARGE SCALE GENOMIC DNA]</scope>
    <source>
        <strain evidence="1 2">MTCC 11845</strain>
    </source>
</reference>
<feature type="non-terminal residue" evidence="1">
    <location>
        <position position="68"/>
    </location>
</feature>
<evidence type="ECO:0000313" key="1">
    <source>
        <dbReference type="EMBL" id="OLZ44601.1"/>
    </source>
</evidence>
<protein>
    <submittedName>
        <fullName evidence="1">Uncharacterized protein</fullName>
    </submittedName>
</protein>
<accession>A0ABX3FVH0</accession>
<evidence type="ECO:0000313" key="2">
    <source>
        <dbReference type="Proteomes" id="UP000187151"/>
    </source>
</evidence>